<dbReference type="SUPFAM" id="SSF51735">
    <property type="entry name" value="NAD(P)-binding Rossmann-fold domains"/>
    <property type="match status" value="1"/>
</dbReference>
<proteinExistence type="predicted"/>
<dbReference type="OrthoDB" id="751203at2"/>
<reference evidence="3" key="1">
    <citation type="submission" date="2017-04" db="EMBL/GenBank/DDBJ databases">
        <authorList>
            <person name="Varghese N."/>
            <person name="Submissions S."/>
        </authorList>
    </citation>
    <scope>NUCLEOTIDE SEQUENCE [LARGE SCALE GENOMIC DNA]</scope>
    <source>
        <strain evidence="3">DSM 4125</strain>
    </source>
</reference>
<dbReference type="PANTHER" id="PTHR48079">
    <property type="entry name" value="PROTEIN YEEZ"/>
    <property type="match status" value="1"/>
</dbReference>
<dbReference type="InterPro" id="IPR051783">
    <property type="entry name" value="NAD(P)-dependent_oxidoreduct"/>
</dbReference>
<keyword evidence="3" id="KW-1185">Reference proteome</keyword>
<sequence length="268" mass="30560">MASVSVLGCGWLGFPLVKKLLEKGYTVKGSTTTSSKIQELEACGIEAYHINLPAKNINKDFFKSEYVVINIPPKTSNKGVNHHFDGIKSIIHHIKPPQKIIYISATSVYPKVDYPIKEEHELDQQSERAQALIQTEQLLLNTFHSNLTVIRFGGLLGYDRIPGKYYAGKTLDQHEQKVNYIHRDDAVGIIEAIIQQKRWGHILNGIAPKHPNKKQVFSKNAKDFNFPPPNFANTKQRLTNRIIESSKIEHILDYSFIYPDPIDFFYTN</sequence>
<evidence type="ECO:0000313" key="2">
    <source>
        <dbReference type="EMBL" id="SMG34071.1"/>
    </source>
</evidence>
<evidence type="ECO:0000259" key="1">
    <source>
        <dbReference type="Pfam" id="PF03446"/>
    </source>
</evidence>
<dbReference type="STRING" id="1028.SAMN05661096_02212"/>
<dbReference type="Pfam" id="PF03446">
    <property type="entry name" value="NAD_binding_2"/>
    <property type="match status" value="1"/>
</dbReference>
<dbReference type="Gene3D" id="3.40.50.720">
    <property type="entry name" value="NAD(P)-binding Rossmann-like Domain"/>
    <property type="match status" value="1"/>
</dbReference>
<dbReference type="GO" id="GO:0005737">
    <property type="term" value="C:cytoplasm"/>
    <property type="evidence" value="ECO:0007669"/>
    <property type="project" value="TreeGrafter"/>
</dbReference>
<dbReference type="RefSeq" id="WP_085517124.1">
    <property type="nucleotide sequence ID" value="NZ_FXAW01000004.1"/>
</dbReference>
<dbReference type="GO" id="GO:0004029">
    <property type="term" value="F:aldehyde dehydrogenase (NAD+) activity"/>
    <property type="evidence" value="ECO:0007669"/>
    <property type="project" value="TreeGrafter"/>
</dbReference>
<protein>
    <submittedName>
        <fullName evidence="2">Nucleoside-diphosphate-sugar epimerase</fullName>
    </submittedName>
</protein>
<dbReference type="InterPro" id="IPR006115">
    <property type="entry name" value="6PGDH_NADP-bd"/>
</dbReference>
<dbReference type="AlphaFoldDB" id="A0A1X7K0S3"/>
<evidence type="ECO:0000313" key="3">
    <source>
        <dbReference type="Proteomes" id="UP000193804"/>
    </source>
</evidence>
<dbReference type="Proteomes" id="UP000193804">
    <property type="component" value="Unassembled WGS sequence"/>
</dbReference>
<name>A0A1X7K0S3_9BACT</name>
<feature type="domain" description="6-phosphogluconate dehydrogenase NADP-binding" evidence="1">
    <location>
        <begin position="4"/>
        <end position="107"/>
    </location>
</feature>
<organism evidence="2 3">
    <name type="scientific">Marivirga sericea</name>
    <dbReference type="NCBI Taxonomy" id="1028"/>
    <lineage>
        <taxon>Bacteria</taxon>
        <taxon>Pseudomonadati</taxon>
        <taxon>Bacteroidota</taxon>
        <taxon>Cytophagia</taxon>
        <taxon>Cytophagales</taxon>
        <taxon>Marivirgaceae</taxon>
        <taxon>Marivirga</taxon>
    </lineage>
</organism>
<dbReference type="PANTHER" id="PTHR48079:SF6">
    <property type="entry name" value="NAD(P)-BINDING DOMAIN-CONTAINING PROTEIN-RELATED"/>
    <property type="match status" value="1"/>
</dbReference>
<gene>
    <name evidence="2" type="ORF">SAMN05661096_02212</name>
</gene>
<dbReference type="InterPro" id="IPR036291">
    <property type="entry name" value="NAD(P)-bd_dom_sf"/>
</dbReference>
<dbReference type="EMBL" id="FXAW01000004">
    <property type="protein sequence ID" value="SMG34071.1"/>
    <property type="molecule type" value="Genomic_DNA"/>
</dbReference>
<accession>A0A1X7K0S3</accession>
<dbReference type="GO" id="GO:0050661">
    <property type="term" value="F:NADP binding"/>
    <property type="evidence" value="ECO:0007669"/>
    <property type="project" value="InterPro"/>
</dbReference>